<keyword evidence="1 10" id="KW-0540">Nuclease</keyword>
<dbReference type="SUPFAM" id="SSF52980">
    <property type="entry name" value="Restriction endonuclease-like"/>
    <property type="match status" value="1"/>
</dbReference>
<dbReference type="InterPro" id="IPR041500">
    <property type="entry name" value="RecC_C"/>
</dbReference>
<dbReference type="GO" id="GO:0008854">
    <property type="term" value="F:exodeoxyribonuclease V activity"/>
    <property type="evidence" value="ECO:0007669"/>
    <property type="project" value="InterPro"/>
</dbReference>
<protein>
    <recommendedName>
        <fullName evidence="10">RecBCD enzyme subunit RecC</fullName>
    </recommendedName>
    <alternativeName>
        <fullName evidence="10">Exonuclease V subunit RecC</fullName>
        <shortName evidence="10">ExoV subunit RecC</shortName>
    </alternativeName>
    <alternativeName>
        <fullName evidence="10">Helicase/nuclease RecBCD subunit RecC</fullName>
    </alternativeName>
</protein>
<evidence type="ECO:0000256" key="7">
    <source>
        <dbReference type="ARBA" id="ARBA00022840"/>
    </source>
</evidence>
<dbReference type="HAMAP" id="MF_01486">
    <property type="entry name" value="RecC"/>
    <property type="match status" value="1"/>
</dbReference>
<dbReference type="Pfam" id="PF17946">
    <property type="entry name" value="RecC_C"/>
    <property type="match status" value="1"/>
</dbReference>
<dbReference type="InterPro" id="IPR011335">
    <property type="entry name" value="Restrct_endonuc-II-like"/>
</dbReference>
<dbReference type="GO" id="GO:0005524">
    <property type="term" value="F:ATP binding"/>
    <property type="evidence" value="ECO:0007669"/>
    <property type="project" value="UniProtKB-UniRule"/>
</dbReference>
<keyword evidence="4 10" id="KW-0378">Hydrolase</keyword>
<dbReference type="GO" id="GO:0003677">
    <property type="term" value="F:DNA binding"/>
    <property type="evidence" value="ECO:0007669"/>
    <property type="project" value="UniProtKB-UniRule"/>
</dbReference>
<dbReference type="PANTHER" id="PTHR30591">
    <property type="entry name" value="RECBCD ENZYME SUBUNIT RECC"/>
    <property type="match status" value="1"/>
</dbReference>
<dbReference type="GO" id="GO:0000724">
    <property type="term" value="P:double-strand break repair via homologous recombination"/>
    <property type="evidence" value="ECO:0007669"/>
    <property type="project" value="UniProtKB-UniRule"/>
</dbReference>
<keyword evidence="5 10" id="KW-0347">Helicase</keyword>
<evidence type="ECO:0000256" key="8">
    <source>
        <dbReference type="ARBA" id="ARBA00023125"/>
    </source>
</evidence>
<dbReference type="PIRSF" id="PIRSF000980">
    <property type="entry name" value="RecC"/>
    <property type="match status" value="1"/>
</dbReference>
<evidence type="ECO:0000256" key="6">
    <source>
        <dbReference type="ARBA" id="ARBA00022839"/>
    </source>
</evidence>
<keyword evidence="2 10" id="KW-0547">Nucleotide-binding</keyword>
<gene>
    <name evidence="10 12" type="primary">recC</name>
    <name evidence="12" type="ORF">ABHF33_00780</name>
</gene>
<name>A0AAU7FAF8_9NEIS</name>
<evidence type="ECO:0000259" key="11">
    <source>
        <dbReference type="Pfam" id="PF17946"/>
    </source>
</evidence>
<comment type="function">
    <text evidence="10">A helicase/nuclease that prepares dsDNA breaks (DSB) for recombinational DNA repair. Binds to DSBs and unwinds DNA via a highly rapid and processive ATP-dependent bidirectional helicase activity. Unwinds dsDNA until it encounters a Chi (crossover hotspot instigator) sequence from the 3' direction. Cuts ssDNA a few nucleotides 3' to the Chi site. The properties and activities of the enzyme are changed at Chi. The Chi-altered holoenzyme produces a long 3'-ssDNA overhang and facilitates RecA-binding to the ssDNA for homologous DNA recombination and repair. Holoenzyme degrades any linearized DNA that is unable to undergo homologous recombination. In the holoenzyme this subunit recognizes the wild-type Chi sequence, and when added to isolated RecB increases its ATP-dependent helicase processivity.</text>
</comment>
<dbReference type="PANTHER" id="PTHR30591:SF1">
    <property type="entry name" value="RECBCD ENZYME SUBUNIT RECC"/>
    <property type="match status" value="1"/>
</dbReference>
<proteinExistence type="inferred from homology"/>
<dbReference type="InterPro" id="IPR027417">
    <property type="entry name" value="P-loop_NTPase"/>
</dbReference>
<evidence type="ECO:0000256" key="9">
    <source>
        <dbReference type="ARBA" id="ARBA00023204"/>
    </source>
</evidence>
<dbReference type="NCBIfam" id="TIGR01450">
    <property type="entry name" value="recC"/>
    <property type="match status" value="1"/>
</dbReference>
<dbReference type="RefSeq" id="WP_348945175.1">
    <property type="nucleotide sequence ID" value="NZ_CP157355.1"/>
</dbReference>
<dbReference type="KEGG" id="cmav:ABHF33_00780"/>
<keyword evidence="8 10" id="KW-0238">DNA-binding</keyword>
<evidence type="ECO:0000256" key="4">
    <source>
        <dbReference type="ARBA" id="ARBA00022801"/>
    </source>
</evidence>
<dbReference type="SUPFAM" id="SSF52540">
    <property type="entry name" value="P-loop containing nucleoside triphosphate hydrolases"/>
    <property type="match status" value="2"/>
</dbReference>
<evidence type="ECO:0000256" key="3">
    <source>
        <dbReference type="ARBA" id="ARBA00022763"/>
    </source>
</evidence>
<evidence type="ECO:0000256" key="5">
    <source>
        <dbReference type="ARBA" id="ARBA00022806"/>
    </source>
</evidence>
<evidence type="ECO:0000256" key="1">
    <source>
        <dbReference type="ARBA" id="ARBA00022722"/>
    </source>
</evidence>
<accession>A0AAU7FAF8</accession>
<dbReference type="Gene3D" id="3.40.50.300">
    <property type="entry name" value="P-loop containing nucleotide triphosphate hydrolases"/>
    <property type="match status" value="1"/>
</dbReference>
<dbReference type="InterPro" id="IPR013986">
    <property type="entry name" value="DExx_box_DNA_helicase_dom_sf"/>
</dbReference>
<dbReference type="GO" id="GO:0003678">
    <property type="term" value="F:DNA helicase activity"/>
    <property type="evidence" value="ECO:0007669"/>
    <property type="project" value="UniProtKB-UniRule"/>
</dbReference>
<comment type="subunit">
    <text evidence="10">Heterotrimer of RecB, RecC and RecD. All subunits contribute to DNA-binding.</text>
</comment>
<keyword evidence="6 10" id="KW-0269">Exonuclease</keyword>
<dbReference type="EMBL" id="CP157355">
    <property type="protein sequence ID" value="XBM00849.1"/>
    <property type="molecule type" value="Genomic_DNA"/>
</dbReference>
<dbReference type="Pfam" id="PF04257">
    <property type="entry name" value="Exonuc_V_gamma"/>
    <property type="match status" value="1"/>
</dbReference>
<feature type="domain" description="RecC C-terminal" evidence="11">
    <location>
        <begin position="873"/>
        <end position="1106"/>
    </location>
</feature>
<organism evidence="12">
    <name type="scientific">Chitinibacter mangrovi</name>
    <dbReference type="NCBI Taxonomy" id="3153927"/>
    <lineage>
        <taxon>Bacteria</taxon>
        <taxon>Pseudomonadati</taxon>
        <taxon>Pseudomonadota</taxon>
        <taxon>Betaproteobacteria</taxon>
        <taxon>Neisseriales</taxon>
        <taxon>Chitinibacteraceae</taxon>
        <taxon>Chitinibacter</taxon>
    </lineage>
</organism>
<dbReference type="GO" id="GO:0009338">
    <property type="term" value="C:exodeoxyribonuclease V complex"/>
    <property type="evidence" value="ECO:0007669"/>
    <property type="project" value="InterPro"/>
</dbReference>
<evidence type="ECO:0000256" key="10">
    <source>
        <dbReference type="HAMAP-Rule" id="MF_01486"/>
    </source>
</evidence>
<dbReference type="AlphaFoldDB" id="A0AAU7FAF8"/>
<dbReference type="InterPro" id="IPR006697">
    <property type="entry name" value="RecC"/>
</dbReference>
<sequence length="1202" mass="132608">MTSRLNIYQSNRLENLFLLLQALFAVPLSDPFASEKIIVSSKGMERWLRFKLADQVGICAGIDFQLPASFVWSLLKDAMPDLQAQSPYSSSPLAWRLFALLPQSQAREASPIVAAYLAEGDARRRMALAGKLADVFDQYLVFRSHWITEWEAGRLVGLGPDEAWQATLWREVRASIVADSAAAGGAQAPHRADMFVRLFQQWQADGSSLARRLPERITVFGIAGMPPAYIDVLGALAEHIDVNLFLLNPCREEWGAIVSPKVIAREVVKQQGQQQEAMYLDVGHPLLASMGKAGRDFYRAVTESFPWAGGGEQWLFTDPIESEAEPSLLHTLQSDILNLFNRDAASARVITRTDQSLTFHVCHSAMREVEVLHDRLAAMLAADTSLLASDIAVLLPQMEPYAPLIEAVFGGAKASNAPNIPFNIADLTVQQECPAVAVFLQLMALPESRCKADEIYGLLETPQVAARFGIALADLPTLRHWITSAGIRWGLDAAHRAEFDLADMGAANTWQAGLDRLLLGLALPNALAGDDLPLWSGAGGADAALAIAPWDDLEGSQAALLAKLMRFIATLKVWRDALSQARSLIAWRDTALQLLDAFVQFDEGDETQLKLADAIRSAVSELADEAQLAGLAAEDQMSAFSPFDKGGDVDAPVSLVDQSSEDDCSRSHLIPREVVKDWLAHRFETSSRGSGFMSRGVTFCTMVPMRGLPFRVIAVLGLNETDFPRNPPNAGFDLIAQHPQLGDRSRRLDDRYLFLDILLAAREKLYLSWVGRSLKDDAHFPPSVLVSDVLDCVAQGFLLEGDLDASPEVRREHLLAQLTTQYPLQPFSQTAFQGNTRLQSFNPLWCAAAAQIAAVQVEAKAVPAAYPPFSLPAELLLDELAACVCKPAVHFLRYRAFLYLDEIESSLPDDEAFDLQDFRDRRVRDLGLRYGLAAKALVVAQGDTPLGTPGDLLVDAQLNAADELRLALQQYRSPEGGAEGELPPQPVDISLSVDGHKTTITGWLADCYPAGRLVARSQIYSRDVLRAWIEHLALCVSVSKSASSAVAEGAIKCETRWLSPERVLYFPAIAAEQARDHLADLVRFYHAAMSAPLPFFPKTALAWAQHDNEEKRWDAALKKWLPPSFKRAGMADGEWMEPQNQLLWPDDPLDQLDADNKPEREQFVYWCEQIVLPMYACLQQRTLDDDLDEFLADGWEEGEAAQ</sequence>
<keyword evidence="3 10" id="KW-0227">DNA damage</keyword>
<reference evidence="12" key="1">
    <citation type="submission" date="2024-05" db="EMBL/GenBank/DDBJ databases">
        <authorList>
            <person name="Yang L."/>
            <person name="Pan L."/>
        </authorList>
    </citation>
    <scope>NUCLEOTIDE SEQUENCE</scope>
    <source>
        <strain evidence="12">FCG-7</strain>
    </source>
</reference>
<dbReference type="Gene3D" id="1.10.486.10">
    <property type="entry name" value="PCRA, domain 4"/>
    <property type="match status" value="1"/>
</dbReference>
<dbReference type="Gene3D" id="1.10.10.160">
    <property type="match status" value="1"/>
</dbReference>
<evidence type="ECO:0000256" key="2">
    <source>
        <dbReference type="ARBA" id="ARBA00022741"/>
    </source>
</evidence>
<comment type="miscellaneous">
    <text evidence="10">In the RecBCD complex, RecB has a slow 3'-5' helicase, an exonuclease activity and loads RecA onto ssDNA, RecD has a fast 5'-3' helicase activity, while RecC stimulates the ATPase and processivity of the RecB helicase and contributes to recognition of the Chi site.</text>
</comment>
<keyword evidence="7 10" id="KW-0067">ATP-binding</keyword>
<dbReference type="Gene3D" id="3.40.50.10930">
    <property type="match status" value="1"/>
</dbReference>
<keyword evidence="9 10" id="KW-0234">DNA repair</keyword>
<evidence type="ECO:0000313" key="12">
    <source>
        <dbReference type="EMBL" id="XBM00849.1"/>
    </source>
</evidence>
<comment type="similarity">
    <text evidence="10">Belongs to the RecC family.</text>
</comment>